<dbReference type="InterPro" id="IPR020594">
    <property type="entry name" value="Ribosomal_bL9_bac/chp"/>
</dbReference>
<dbReference type="GO" id="GO:0019843">
    <property type="term" value="F:rRNA binding"/>
    <property type="evidence" value="ECO:0007669"/>
    <property type="project" value="UniProtKB-UniRule"/>
</dbReference>
<dbReference type="GO" id="GO:0006412">
    <property type="term" value="P:translation"/>
    <property type="evidence" value="ECO:0007669"/>
    <property type="project" value="UniProtKB-UniRule"/>
</dbReference>
<sequence length="153" mass="16867">MAKRIQLVLRQDVSKLGRTGDLVEVAPGYARNYLLPQGLAVHTTPGILKQVERRREEERQRLLELKKEAEAQKAALEKAGKLAISKQAGEKDAIFGTVTNQDVADVIQSATGLEIDRRGITVPDIHKLGTYKVDIKLHPDVTATVDIQVVPLN</sequence>
<evidence type="ECO:0000256" key="4">
    <source>
        <dbReference type="ARBA" id="ARBA00022980"/>
    </source>
</evidence>
<dbReference type="SUPFAM" id="SSF55653">
    <property type="entry name" value="Ribosomal protein L9 C-domain"/>
    <property type="match status" value="1"/>
</dbReference>
<dbReference type="InterPro" id="IPR020070">
    <property type="entry name" value="Ribosomal_bL9_N"/>
</dbReference>
<keyword evidence="5 7" id="KW-0687">Ribonucleoprotein</keyword>
<dbReference type="PANTHER" id="PTHR21368">
    <property type="entry name" value="50S RIBOSOMAL PROTEIN L9"/>
    <property type="match status" value="1"/>
</dbReference>
<accession>A0A9E8ZCH4</accession>
<dbReference type="GO" id="GO:0003735">
    <property type="term" value="F:structural constituent of ribosome"/>
    <property type="evidence" value="ECO:0007669"/>
    <property type="project" value="InterPro"/>
</dbReference>
<evidence type="ECO:0000256" key="7">
    <source>
        <dbReference type="HAMAP-Rule" id="MF_00503"/>
    </source>
</evidence>
<keyword evidence="8" id="KW-0175">Coiled coil</keyword>
<dbReference type="Proteomes" id="UP001163152">
    <property type="component" value="Chromosome"/>
</dbReference>
<reference evidence="10" key="1">
    <citation type="submission" date="2022-12" db="EMBL/GenBank/DDBJ databases">
        <title>Polyphasic identification of a Novel Hot-Spring Cyanobacterium Ocullathermofonsia sinensis gen nov. sp. nov. and Genomic Insights on its Adaptations to the Thermal Habitat.</title>
        <authorList>
            <person name="Daroch M."/>
            <person name="Tang J."/>
            <person name="Jiang Y."/>
        </authorList>
    </citation>
    <scope>NUCLEOTIDE SEQUENCE</scope>
    <source>
        <strain evidence="10">PKUAC-SCTA174</strain>
    </source>
</reference>
<dbReference type="NCBIfam" id="TIGR00158">
    <property type="entry name" value="L9"/>
    <property type="match status" value="1"/>
</dbReference>
<dbReference type="InterPro" id="IPR036935">
    <property type="entry name" value="Ribosomal_bL9_N_sf"/>
</dbReference>
<dbReference type="InterPro" id="IPR009027">
    <property type="entry name" value="Ribosomal_bL9/RNase_H1_N"/>
</dbReference>
<evidence type="ECO:0000256" key="8">
    <source>
        <dbReference type="SAM" id="Coils"/>
    </source>
</evidence>
<keyword evidence="3 7" id="KW-0694">RNA-binding</keyword>
<proteinExistence type="inferred from homology"/>
<evidence type="ECO:0000259" key="9">
    <source>
        <dbReference type="PROSITE" id="PS00651"/>
    </source>
</evidence>
<evidence type="ECO:0000256" key="3">
    <source>
        <dbReference type="ARBA" id="ARBA00022884"/>
    </source>
</evidence>
<dbReference type="RefSeq" id="WP_268608153.1">
    <property type="nucleotide sequence ID" value="NZ_CP113797.1"/>
</dbReference>
<comment type="function">
    <text evidence="7">Binds to the 23S rRNA.</text>
</comment>
<dbReference type="PROSITE" id="PS00651">
    <property type="entry name" value="RIBOSOMAL_L9"/>
    <property type="match status" value="1"/>
</dbReference>
<feature type="domain" description="Ribosomal protein L9" evidence="9">
    <location>
        <begin position="17"/>
        <end position="44"/>
    </location>
</feature>
<organism evidence="10 11">
    <name type="scientific">Thermocoleostomius sinensis A174</name>
    <dbReference type="NCBI Taxonomy" id="2016057"/>
    <lineage>
        <taxon>Bacteria</taxon>
        <taxon>Bacillati</taxon>
        <taxon>Cyanobacteriota</taxon>
        <taxon>Cyanophyceae</taxon>
        <taxon>Oculatellales</taxon>
        <taxon>Oculatellaceae</taxon>
        <taxon>Thermocoleostomius</taxon>
    </lineage>
</organism>
<dbReference type="Gene3D" id="3.10.430.100">
    <property type="entry name" value="Ribosomal protein L9, C-terminal domain"/>
    <property type="match status" value="1"/>
</dbReference>
<dbReference type="FunFam" id="3.40.5.10:FF:000003">
    <property type="entry name" value="50S ribosomal protein L9"/>
    <property type="match status" value="1"/>
</dbReference>
<dbReference type="GO" id="GO:0005840">
    <property type="term" value="C:ribosome"/>
    <property type="evidence" value="ECO:0007669"/>
    <property type="project" value="UniProtKB-KW"/>
</dbReference>
<evidence type="ECO:0000256" key="6">
    <source>
        <dbReference type="ARBA" id="ARBA00035292"/>
    </source>
</evidence>
<dbReference type="InterPro" id="IPR036791">
    <property type="entry name" value="Ribosomal_bL9_C_sf"/>
</dbReference>
<dbReference type="GO" id="GO:1990904">
    <property type="term" value="C:ribonucleoprotein complex"/>
    <property type="evidence" value="ECO:0007669"/>
    <property type="project" value="UniProtKB-KW"/>
</dbReference>
<dbReference type="InterPro" id="IPR000244">
    <property type="entry name" value="Ribosomal_bL9"/>
</dbReference>
<name>A0A9E8ZCH4_9CYAN</name>
<evidence type="ECO:0000256" key="2">
    <source>
        <dbReference type="ARBA" id="ARBA00022730"/>
    </source>
</evidence>
<evidence type="ECO:0000313" key="11">
    <source>
        <dbReference type="Proteomes" id="UP001163152"/>
    </source>
</evidence>
<dbReference type="KEGG" id="tsin:OXH18_16275"/>
<evidence type="ECO:0000256" key="5">
    <source>
        <dbReference type="ARBA" id="ARBA00023274"/>
    </source>
</evidence>
<evidence type="ECO:0000313" key="10">
    <source>
        <dbReference type="EMBL" id="WAL58725.1"/>
    </source>
</evidence>
<keyword evidence="2 7" id="KW-0699">rRNA-binding</keyword>
<dbReference type="EMBL" id="CP113797">
    <property type="protein sequence ID" value="WAL58725.1"/>
    <property type="molecule type" value="Genomic_DNA"/>
</dbReference>
<dbReference type="HAMAP" id="MF_00503">
    <property type="entry name" value="Ribosomal_bL9"/>
    <property type="match status" value="1"/>
</dbReference>
<dbReference type="SUPFAM" id="SSF55658">
    <property type="entry name" value="L9 N-domain-like"/>
    <property type="match status" value="1"/>
</dbReference>
<comment type="similarity">
    <text evidence="1 7">Belongs to the bacterial ribosomal protein bL9 family.</text>
</comment>
<protein>
    <recommendedName>
        <fullName evidence="6 7">Large ribosomal subunit protein bL9</fullName>
    </recommendedName>
</protein>
<dbReference type="Pfam" id="PF01281">
    <property type="entry name" value="Ribosomal_L9_N"/>
    <property type="match status" value="1"/>
</dbReference>
<keyword evidence="11" id="KW-1185">Reference proteome</keyword>
<dbReference type="Pfam" id="PF03948">
    <property type="entry name" value="Ribosomal_L9_C"/>
    <property type="match status" value="1"/>
</dbReference>
<gene>
    <name evidence="7 10" type="primary">rplI</name>
    <name evidence="7" type="synonym">rpl9</name>
    <name evidence="10" type="ORF">OXH18_16275</name>
</gene>
<dbReference type="AlphaFoldDB" id="A0A9E8ZCH4"/>
<feature type="coiled-coil region" evidence="8">
    <location>
        <begin position="48"/>
        <end position="82"/>
    </location>
</feature>
<dbReference type="Gene3D" id="3.40.5.10">
    <property type="entry name" value="Ribosomal protein L9, N-terminal domain"/>
    <property type="match status" value="1"/>
</dbReference>
<evidence type="ECO:0000256" key="1">
    <source>
        <dbReference type="ARBA" id="ARBA00010605"/>
    </source>
</evidence>
<keyword evidence="4 7" id="KW-0689">Ribosomal protein</keyword>
<dbReference type="InterPro" id="IPR020069">
    <property type="entry name" value="Ribosomal_bL9_C"/>
</dbReference>